<evidence type="ECO:0000256" key="1">
    <source>
        <dbReference type="SAM" id="MobiDB-lite"/>
    </source>
</evidence>
<dbReference type="Proteomes" id="UP000054018">
    <property type="component" value="Unassembled WGS sequence"/>
</dbReference>
<feature type="compositionally biased region" description="Basic residues" evidence="1">
    <location>
        <begin position="205"/>
        <end position="214"/>
    </location>
</feature>
<reference evidence="2 3" key="1">
    <citation type="submission" date="2014-04" db="EMBL/GenBank/DDBJ databases">
        <authorList>
            <consortium name="DOE Joint Genome Institute"/>
            <person name="Kuo A."/>
            <person name="Kohler A."/>
            <person name="Costa M.D."/>
            <person name="Nagy L.G."/>
            <person name="Floudas D."/>
            <person name="Copeland A."/>
            <person name="Barry K.W."/>
            <person name="Cichocki N."/>
            <person name="Veneault-Fourrey C."/>
            <person name="LaButti K."/>
            <person name="Lindquist E.A."/>
            <person name="Lipzen A."/>
            <person name="Lundell T."/>
            <person name="Morin E."/>
            <person name="Murat C."/>
            <person name="Sun H."/>
            <person name="Tunlid A."/>
            <person name="Henrissat B."/>
            <person name="Grigoriev I.V."/>
            <person name="Hibbett D.S."/>
            <person name="Martin F."/>
            <person name="Nordberg H.P."/>
            <person name="Cantor M.N."/>
            <person name="Hua S.X."/>
        </authorList>
    </citation>
    <scope>NUCLEOTIDE SEQUENCE [LARGE SCALE GENOMIC DNA]</scope>
    <source>
        <strain evidence="2 3">441</strain>
    </source>
</reference>
<dbReference type="HOGENOM" id="CLU_983915_0_0_1"/>
<dbReference type="OrthoDB" id="2976199at2759"/>
<feature type="compositionally biased region" description="Low complexity" evidence="1">
    <location>
        <begin position="72"/>
        <end position="90"/>
    </location>
</feature>
<feature type="region of interest" description="Disordered" evidence="1">
    <location>
        <begin position="31"/>
        <end position="283"/>
    </location>
</feature>
<protein>
    <submittedName>
        <fullName evidence="2">Uncharacterized protein</fullName>
    </submittedName>
</protein>
<sequence length="283" mass="32532">MTEYDFSPAAYERYIAQQHRVSNWVHDTNKHKWSNPYVLSPTPRDRTFYNNPDGEDTVIVPRSKGPIRSRTLRSYESTSSSSRPSHSYTRLPTYPDPPRQQDRRERELRQPPPRHRSQSQSRPPPPQQTFQTAYPQRTAHPHSYPQYQGPSGSRTRHYGTPGPYSYQYPTGPATTPQRPVYTAPPPGHIYYPSQPHNSSRDQLHHGHSQSRHPSRNQPQSYYVVPGGGPKAEYKRGPPIHSPIPTKPPQSSQPLFKRLFGFMTPGPVSHHRGDSTRTPRRSSY</sequence>
<evidence type="ECO:0000313" key="3">
    <source>
        <dbReference type="Proteomes" id="UP000054018"/>
    </source>
</evidence>
<proteinExistence type="predicted"/>
<accession>A0A0C9Z6A5</accession>
<organism evidence="2 3">
    <name type="scientific">Pisolithus microcarpus 441</name>
    <dbReference type="NCBI Taxonomy" id="765257"/>
    <lineage>
        <taxon>Eukaryota</taxon>
        <taxon>Fungi</taxon>
        <taxon>Dikarya</taxon>
        <taxon>Basidiomycota</taxon>
        <taxon>Agaricomycotina</taxon>
        <taxon>Agaricomycetes</taxon>
        <taxon>Agaricomycetidae</taxon>
        <taxon>Boletales</taxon>
        <taxon>Sclerodermatineae</taxon>
        <taxon>Pisolithaceae</taxon>
        <taxon>Pisolithus</taxon>
    </lineage>
</organism>
<keyword evidence="3" id="KW-1185">Reference proteome</keyword>
<dbReference type="AlphaFoldDB" id="A0A0C9Z6A5"/>
<reference evidence="3" key="2">
    <citation type="submission" date="2015-01" db="EMBL/GenBank/DDBJ databases">
        <title>Evolutionary Origins and Diversification of the Mycorrhizal Mutualists.</title>
        <authorList>
            <consortium name="DOE Joint Genome Institute"/>
            <consortium name="Mycorrhizal Genomics Consortium"/>
            <person name="Kohler A."/>
            <person name="Kuo A."/>
            <person name="Nagy L.G."/>
            <person name="Floudas D."/>
            <person name="Copeland A."/>
            <person name="Barry K.W."/>
            <person name="Cichocki N."/>
            <person name="Veneault-Fourrey C."/>
            <person name="LaButti K."/>
            <person name="Lindquist E.A."/>
            <person name="Lipzen A."/>
            <person name="Lundell T."/>
            <person name="Morin E."/>
            <person name="Murat C."/>
            <person name="Riley R."/>
            <person name="Ohm R."/>
            <person name="Sun H."/>
            <person name="Tunlid A."/>
            <person name="Henrissat B."/>
            <person name="Grigoriev I.V."/>
            <person name="Hibbett D.S."/>
            <person name="Martin F."/>
        </authorList>
    </citation>
    <scope>NUCLEOTIDE SEQUENCE [LARGE SCALE GENOMIC DNA]</scope>
    <source>
        <strain evidence="3">441</strain>
    </source>
</reference>
<dbReference type="EMBL" id="KN833713">
    <property type="protein sequence ID" value="KIK24746.1"/>
    <property type="molecule type" value="Genomic_DNA"/>
</dbReference>
<name>A0A0C9Z6A5_9AGAM</name>
<feature type="compositionally biased region" description="Basic and acidic residues" evidence="1">
    <location>
        <begin position="99"/>
        <end position="109"/>
    </location>
</feature>
<evidence type="ECO:0000313" key="2">
    <source>
        <dbReference type="EMBL" id="KIK24746.1"/>
    </source>
</evidence>
<gene>
    <name evidence="2" type="ORF">PISMIDRAFT_677823</name>
</gene>